<dbReference type="RefSeq" id="WP_054937333.1">
    <property type="nucleotide sequence ID" value="NZ_PVXL01000006.1"/>
</dbReference>
<reference evidence="3 4" key="1">
    <citation type="submission" date="2018-03" db="EMBL/GenBank/DDBJ databases">
        <title>Genome sequence of Moorella stamsii DSM 26217.</title>
        <authorList>
            <person name="Poehlein A."/>
            <person name="Daniel R."/>
        </authorList>
    </citation>
    <scope>NUCLEOTIDE SEQUENCE [LARGE SCALE GENOMIC DNA]</scope>
    <source>
        <strain evidence="4">DSM 26217</strain>
    </source>
</reference>
<dbReference type="Gene3D" id="3.30.70.2660">
    <property type="match status" value="1"/>
</dbReference>
<comment type="function">
    <text evidence="2">CRISPR (clustered regularly interspaced short palindromic repeat) is an adaptive immune system that provides protection against mobile genetic elements (viruses, transposable elements and conjugative plasmids). CRISPR clusters contain spacers, sequences complementary to antecedent mobile elements, and target invading nucleic acids. CRISPR clusters are transcribed and processed into CRISPR RNA (crRNA).</text>
</comment>
<evidence type="ECO:0000313" key="3">
    <source>
        <dbReference type="EMBL" id="PRR77635.1"/>
    </source>
</evidence>
<dbReference type="Pfam" id="PF09704">
    <property type="entry name" value="Cas_Cas5d"/>
    <property type="match status" value="1"/>
</dbReference>
<evidence type="ECO:0000256" key="2">
    <source>
        <dbReference type="PIRNR" id="PIRNR029950"/>
    </source>
</evidence>
<proteinExistence type="inferred from homology"/>
<dbReference type="GO" id="GO:0051607">
    <property type="term" value="P:defense response to virus"/>
    <property type="evidence" value="ECO:0007669"/>
    <property type="project" value="UniProtKB-UniRule"/>
</dbReference>
<comment type="similarity">
    <text evidence="2">Belongs to the CRISPR-associated protein Cas5 family. Subtype I-C/Dvulg subfamily.</text>
</comment>
<protein>
    <recommendedName>
        <fullName evidence="2">pre-crRNA processing endonuclease</fullName>
        <ecNumber evidence="2">3.1.-.-</ecNumber>
    </recommendedName>
</protein>
<dbReference type="GO" id="GO:0043571">
    <property type="term" value="P:maintenance of CRISPR repeat elements"/>
    <property type="evidence" value="ECO:0007669"/>
    <property type="project" value="UniProtKB-UniRule"/>
</dbReference>
<dbReference type="GO" id="GO:0016787">
    <property type="term" value="F:hydrolase activity"/>
    <property type="evidence" value="ECO:0007669"/>
    <property type="project" value="UniProtKB-KW"/>
</dbReference>
<dbReference type="EC" id="3.1.-.-" evidence="2"/>
<dbReference type="InterPro" id="IPR010155">
    <property type="entry name" value="CRISPR-assoc_prot_Cas5d"/>
</dbReference>
<keyword evidence="4" id="KW-1185">Reference proteome</keyword>
<keyword evidence="1 2" id="KW-0051">Antiviral defense</keyword>
<sequence length="231" mass="26555">MNSSAGAGSSDQAWVEGWLAVKVWGDLACFTRPEMKVERVSYPVMTPSAARGILEAIFWKPEFRWRVRQIEVLKPIRYFSILRNEVNNKMAVSTARGWARNGGGYYADQDRAQRHTLALREVAYIIRAEQVMAAHARDIHPAKYRDQFRRRVERGQCYHRPYLGCREFSAFFGPVGPADQPIRHSEYLGRMLLDLQYNADGSGEGRPVFFSARLENGILRVPQDLYKEIGR</sequence>
<name>A0A9X7J640_9FIRM</name>
<keyword evidence="2" id="KW-0255">Endonuclease</keyword>
<keyword evidence="2" id="KW-0694">RNA-binding</keyword>
<comment type="caution">
    <text evidence="3">The sequence shown here is derived from an EMBL/GenBank/DDBJ whole genome shotgun (WGS) entry which is preliminary data.</text>
</comment>
<dbReference type="InterPro" id="IPR021124">
    <property type="entry name" value="CRISPR-assoc_prot_Cas5"/>
</dbReference>
<dbReference type="PIRSF" id="PIRSF029950">
    <property type="entry name" value="Cas_CT1134"/>
    <property type="match status" value="1"/>
</dbReference>
<dbReference type="CDD" id="cd09752">
    <property type="entry name" value="Cas5_I-C"/>
    <property type="match status" value="1"/>
</dbReference>
<dbReference type="Proteomes" id="UP000239430">
    <property type="component" value="Unassembled WGS sequence"/>
</dbReference>
<dbReference type="GO" id="GO:0003723">
    <property type="term" value="F:RNA binding"/>
    <property type="evidence" value="ECO:0007669"/>
    <property type="project" value="UniProtKB-UniRule"/>
</dbReference>
<evidence type="ECO:0000256" key="1">
    <source>
        <dbReference type="ARBA" id="ARBA00023118"/>
    </source>
</evidence>
<gene>
    <name evidence="3" type="primary">cas5</name>
    <name evidence="3" type="ORF">MOST_01320</name>
</gene>
<keyword evidence="2" id="KW-0540">Nuclease</keyword>
<dbReference type="EMBL" id="PVXL01000006">
    <property type="protein sequence ID" value="PRR77635.1"/>
    <property type="molecule type" value="Genomic_DNA"/>
</dbReference>
<dbReference type="AlphaFoldDB" id="A0A9X7J640"/>
<accession>A0A9X7J640</accession>
<dbReference type="NCBIfam" id="TIGR02593">
    <property type="entry name" value="CRISPR_cas5"/>
    <property type="match status" value="1"/>
</dbReference>
<organism evidence="3 4">
    <name type="scientific">Neomoorella stamsii</name>
    <dbReference type="NCBI Taxonomy" id="1266720"/>
    <lineage>
        <taxon>Bacteria</taxon>
        <taxon>Bacillati</taxon>
        <taxon>Bacillota</taxon>
        <taxon>Clostridia</taxon>
        <taxon>Neomoorellales</taxon>
        <taxon>Neomoorellaceae</taxon>
        <taxon>Neomoorella</taxon>
    </lineage>
</organism>
<evidence type="ECO:0000313" key="4">
    <source>
        <dbReference type="Proteomes" id="UP000239430"/>
    </source>
</evidence>
<dbReference type="NCBIfam" id="TIGR01876">
    <property type="entry name" value="cas_Cas5d"/>
    <property type="match status" value="1"/>
</dbReference>
<keyword evidence="2" id="KW-0378">Hydrolase</keyword>
<dbReference type="InterPro" id="IPR013422">
    <property type="entry name" value="CRISPR-assoc_prot_Cas5_N"/>
</dbReference>
<dbReference type="GO" id="GO:0004519">
    <property type="term" value="F:endonuclease activity"/>
    <property type="evidence" value="ECO:0007669"/>
    <property type="project" value="UniProtKB-UniRule"/>
</dbReference>